<feature type="transmembrane region" description="Helical" evidence="1">
    <location>
        <begin position="328"/>
        <end position="350"/>
    </location>
</feature>
<organism evidence="2 3">
    <name type="scientific">Anaerotignum lactatifermentans</name>
    <dbReference type="NCBI Taxonomy" id="160404"/>
    <lineage>
        <taxon>Bacteria</taxon>
        <taxon>Bacillati</taxon>
        <taxon>Bacillota</taxon>
        <taxon>Clostridia</taxon>
        <taxon>Lachnospirales</taxon>
        <taxon>Anaerotignaceae</taxon>
        <taxon>Anaerotignum</taxon>
    </lineage>
</organism>
<evidence type="ECO:0000256" key="1">
    <source>
        <dbReference type="SAM" id="Phobius"/>
    </source>
</evidence>
<feature type="transmembrane region" description="Helical" evidence="1">
    <location>
        <begin position="92"/>
        <end position="112"/>
    </location>
</feature>
<dbReference type="Proteomes" id="UP000729290">
    <property type="component" value="Unassembled WGS sequence"/>
</dbReference>
<feature type="transmembrane region" description="Helical" evidence="1">
    <location>
        <begin position="266"/>
        <end position="291"/>
    </location>
</feature>
<dbReference type="PANTHER" id="PTHR37814:SF1">
    <property type="entry name" value="MEMBRANE PROTEIN"/>
    <property type="match status" value="1"/>
</dbReference>
<dbReference type="RefSeq" id="WP_205134458.1">
    <property type="nucleotide sequence ID" value="NZ_JACSNT010000020.1"/>
</dbReference>
<protein>
    <recommendedName>
        <fullName evidence="4">Transporter</fullName>
    </recommendedName>
</protein>
<reference evidence="2 3" key="1">
    <citation type="journal article" date="2021" name="Sci. Rep.">
        <title>The distribution of antibiotic resistance genes in chicken gut microbiota commensals.</title>
        <authorList>
            <person name="Juricova H."/>
            <person name="Matiasovicova J."/>
            <person name="Kubasova T."/>
            <person name="Cejkova D."/>
            <person name="Rychlik I."/>
        </authorList>
    </citation>
    <scope>NUCLEOTIDE SEQUENCE [LARGE SCALE GENOMIC DNA]</scope>
    <source>
        <strain evidence="2 3">An431b</strain>
    </source>
</reference>
<evidence type="ECO:0000313" key="3">
    <source>
        <dbReference type="Proteomes" id="UP000729290"/>
    </source>
</evidence>
<feature type="transmembrane region" description="Helical" evidence="1">
    <location>
        <begin position="35"/>
        <end position="59"/>
    </location>
</feature>
<feature type="transmembrane region" description="Helical" evidence="1">
    <location>
        <begin position="187"/>
        <end position="210"/>
    </location>
</feature>
<keyword evidence="1" id="KW-0472">Membrane</keyword>
<keyword evidence="3" id="KW-1185">Reference proteome</keyword>
<keyword evidence="1" id="KW-1133">Transmembrane helix</keyword>
<dbReference type="PANTHER" id="PTHR37814">
    <property type="entry name" value="CONSERVED MEMBRANE PROTEIN"/>
    <property type="match status" value="1"/>
</dbReference>
<proteinExistence type="predicted"/>
<sequence length="364" mass="39368">MNWKKIISLVGAIVAFSIGSGFATGQEILQFFASYGVAKCIGAAFITMILYIWICSVVMQDGSKLKLQSANEIWVYYCGKYFGTALKYFTPIFLFAILVVMTSGAGATINQYYGLPSVYGRVLIVILMLATVMLGMNKITKLIGVLGIVIIVFTLLVGIISLVVNAGNLSTATAYLEENPVTKAAPTWWISGILYTTFMTLNLGPFLAGIGPDCEKRRDAKLGGLGGGIAFSACLIVMALAILANIQSVGEMSVPTLAIAESISPIFGVIFSVVLIAGIFTTTVSLLWISCNFVAHDEKSKKFRITALVACIIIFIGSKLPFSTLVNVIYPYTGYLGIIICLCIAYTHYFKKEKIHPETKEPVE</sequence>
<dbReference type="InterPro" id="IPR038728">
    <property type="entry name" value="YkvI-like"/>
</dbReference>
<evidence type="ECO:0000313" key="2">
    <source>
        <dbReference type="EMBL" id="MBM6878824.1"/>
    </source>
</evidence>
<name>A0ABS2GE93_9FIRM</name>
<evidence type="ECO:0008006" key="4">
    <source>
        <dbReference type="Google" id="ProtNLM"/>
    </source>
</evidence>
<gene>
    <name evidence="2" type="ORF">H9X83_11785</name>
</gene>
<feature type="transmembrane region" description="Helical" evidence="1">
    <location>
        <begin position="222"/>
        <end position="246"/>
    </location>
</feature>
<comment type="caution">
    <text evidence="2">The sequence shown here is derived from an EMBL/GenBank/DDBJ whole genome shotgun (WGS) entry which is preliminary data.</text>
</comment>
<feature type="transmembrane region" description="Helical" evidence="1">
    <location>
        <begin position="118"/>
        <end position="136"/>
    </location>
</feature>
<feature type="transmembrane region" description="Helical" evidence="1">
    <location>
        <begin position="143"/>
        <end position="167"/>
    </location>
</feature>
<keyword evidence="1" id="KW-0812">Transmembrane</keyword>
<dbReference type="EMBL" id="JACSNV010000023">
    <property type="protein sequence ID" value="MBM6878824.1"/>
    <property type="molecule type" value="Genomic_DNA"/>
</dbReference>
<feature type="transmembrane region" description="Helical" evidence="1">
    <location>
        <begin position="303"/>
        <end position="322"/>
    </location>
</feature>
<accession>A0ABS2GE93</accession>